<protein>
    <submittedName>
        <fullName evidence="1">Uncharacterized protein</fullName>
    </submittedName>
</protein>
<evidence type="ECO:0000313" key="1">
    <source>
        <dbReference type="EMBL" id="KAL0345119.1"/>
    </source>
</evidence>
<comment type="caution">
    <text evidence="1">The sequence shown here is derived from an EMBL/GenBank/DDBJ whole genome shotgun (WGS) entry which is preliminary data.</text>
</comment>
<gene>
    <name evidence="1" type="ORF">Sradi_4343200</name>
</gene>
<organism evidence="1">
    <name type="scientific">Sesamum radiatum</name>
    <name type="common">Black benniseed</name>
    <dbReference type="NCBI Taxonomy" id="300843"/>
    <lineage>
        <taxon>Eukaryota</taxon>
        <taxon>Viridiplantae</taxon>
        <taxon>Streptophyta</taxon>
        <taxon>Embryophyta</taxon>
        <taxon>Tracheophyta</taxon>
        <taxon>Spermatophyta</taxon>
        <taxon>Magnoliopsida</taxon>
        <taxon>eudicotyledons</taxon>
        <taxon>Gunneridae</taxon>
        <taxon>Pentapetalae</taxon>
        <taxon>asterids</taxon>
        <taxon>lamiids</taxon>
        <taxon>Lamiales</taxon>
        <taxon>Pedaliaceae</taxon>
        <taxon>Sesamum</taxon>
    </lineage>
</organism>
<name>A0AAW2NNP0_SESRA</name>
<sequence length="73" mass="8262">MDKESRLKLFLMGILMLSEEEEETTSSCTPNSLTPPPVLYGTLPEVLQVLELWPMFPQCEHFLPILITATTPL</sequence>
<reference evidence="1" key="2">
    <citation type="journal article" date="2024" name="Plant">
        <title>Genomic evolution and insights into agronomic trait innovations of Sesamum species.</title>
        <authorList>
            <person name="Miao H."/>
            <person name="Wang L."/>
            <person name="Qu L."/>
            <person name="Liu H."/>
            <person name="Sun Y."/>
            <person name="Le M."/>
            <person name="Wang Q."/>
            <person name="Wei S."/>
            <person name="Zheng Y."/>
            <person name="Lin W."/>
            <person name="Duan Y."/>
            <person name="Cao H."/>
            <person name="Xiong S."/>
            <person name="Wang X."/>
            <person name="Wei L."/>
            <person name="Li C."/>
            <person name="Ma Q."/>
            <person name="Ju M."/>
            <person name="Zhao R."/>
            <person name="Li G."/>
            <person name="Mu C."/>
            <person name="Tian Q."/>
            <person name="Mei H."/>
            <person name="Zhang T."/>
            <person name="Gao T."/>
            <person name="Zhang H."/>
        </authorList>
    </citation>
    <scope>NUCLEOTIDE SEQUENCE</scope>
    <source>
        <strain evidence="1">G02</strain>
    </source>
</reference>
<dbReference type="AlphaFoldDB" id="A0AAW2NNP0"/>
<dbReference type="EMBL" id="JACGWJ010000019">
    <property type="protein sequence ID" value="KAL0345119.1"/>
    <property type="molecule type" value="Genomic_DNA"/>
</dbReference>
<reference evidence="1" key="1">
    <citation type="submission" date="2020-06" db="EMBL/GenBank/DDBJ databases">
        <authorList>
            <person name="Li T."/>
            <person name="Hu X."/>
            <person name="Zhang T."/>
            <person name="Song X."/>
            <person name="Zhang H."/>
            <person name="Dai N."/>
            <person name="Sheng W."/>
            <person name="Hou X."/>
            <person name="Wei L."/>
        </authorList>
    </citation>
    <scope>NUCLEOTIDE SEQUENCE</scope>
    <source>
        <strain evidence="1">G02</strain>
        <tissue evidence="1">Leaf</tissue>
    </source>
</reference>
<proteinExistence type="predicted"/>
<accession>A0AAW2NNP0</accession>